<dbReference type="EMBL" id="CAUYUJ010014968">
    <property type="protein sequence ID" value="CAK0848339.1"/>
    <property type="molecule type" value="Genomic_DNA"/>
</dbReference>
<name>A0ABN9TRH4_9DINO</name>
<keyword evidence="2" id="KW-1185">Reference proteome</keyword>
<protein>
    <submittedName>
        <fullName evidence="1">Uncharacterized protein</fullName>
    </submittedName>
</protein>
<dbReference type="Proteomes" id="UP001189429">
    <property type="component" value="Unassembled WGS sequence"/>
</dbReference>
<accession>A0ABN9TRH4</accession>
<gene>
    <name evidence="1" type="ORF">PCOR1329_LOCUS41294</name>
</gene>
<sequence>MRHYIRMKAQRPARIPWIGAGAPWRRLRRRHWRAPRAREGCPAPIREIRTDLRVFMFLSLFVPLCAAQPGPQAAPPRLSPLPGSYAAGNPATYSALPGTMRLPQDYGHA</sequence>
<proteinExistence type="predicted"/>
<reference evidence="1" key="1">
    <citation type="submission" date="2023-10" db="EMBL/GenBank/DDBJ databases">
        <authorList>
            <person name="Chen Y."/>
            <person name="Shah S."/>
            <person name="Dougan E. K."/>
            <person name="Thang M."/>
            <person name="Chan C."/>
        </authorList>
    </citation>
    <scope>NUCLEOTIDE SEQUENCE [LARGE SCALE GENOMIC DNA]</scope>
</reference>
<organism evidence="1 2">
    <name type="scientific">Prorocentrum cordatum</name>
    <dbReference type="NCBI Taxonomy" id="2364126"/>
    <lineage>
        <taxon>Eukaryota</taxon>
        <taxon>Sar</taxon>
        <taxon>Alveolata</taxon>
        <taxon>Dinophyceae</taxon>
        <taxon>Prorocentrales</taxon>
        <taxon>Prorocentraceae</taxon>
        <taxon>Prorocentrum</taxon>
    </lineage>
</organism>
<comment type="caution">
    <text evidence="1">The sequence shown here is derived from an EMBL/GenBank/DDBJ whole genome shotgun (WGS) entry which is preliminary data.</text>
</comment>
<evidence type="ECO:0000313" key="1">
    <source>
        <dbReference type="EMBL" id="CAK0848339.1"/>
    </source>
</evidence>
<evidence type="ECO:0000313" key="2">
    <source>
        <dbReference type="Proteomes" id="UP001189429"/>
    </source>
</evidence>